<reference evidence="6 7" key="1">
    <citation type="submission" date="2016-02" db="EMBL/GenBank/DDBJ databases">
        <title>Genome analysis of coral dinoflagellate symbionts highlights evolutionary adaptations to a symbiotic lifestyle.</title>
        <authorList>
            <person name="Aranda M."/>
            <person name="Li Y."/>
            <person name="Liew Y.J."/>
            <person name="Baumgarten S."/>
            <person name="Simakov O."/>
            <person name="Wilson M."/>
            <person name="Piel J."/>
            <person name="Ashoor H."/>
            <person name="Bougouffa S."/>
            <person name="Bajic V.B."/>
            <person name="Ryu T."/>
            <person name="Ravasi T."/>
            <person name="Bayer T."/>
            <person name="Micklem G."/>
            <person name="Kim H."/>
            <person name="Bhak J."/>
            <person name="Lajeunesse T.C."/>
            <person name="Voolstra C.R."/>
        </authorList>
    </citation>
    <scope>NUCLEOTIDE SEQUENCE [LARGE SCALE GENOMIC DNA]</scope>
    <source>
        <strain evidence="6 7">CCMP2467</strain>
    </source>
</reference>
<name>A0A1Q9F522_SYMMI</name>
<evidence type="ECO:0000256" key="2">
    <source>
        <dbReference type="ARBA" id="ARBA00023175"/>
    </source>
</evidence>
<gene>
    <name evidence="6" type="ORF">AK812_SmicGene1019</name>
</gene>
<dbReference type="OrthoDB" id="433922at2759"/>
<feature type="compositionally biased region" description="Basic and acidic residues" evidence="4">
    <location>
        <begin position="403"/>
        <end position="423"/>
    </location>
</feature>
<keyword evidence="5" id="KW-0472">Membrane</keyword>
<dbReference type="Proteomes" id="UP000186817">
    <property type="component" value="Unassembled WGS sequence"/>
</dbReference>
<comment type="caution">
    <text evidence="6">The sequence shown here is derived from an EMBL/GenBank/DDBJ whole genome shotgun (WGS) entry which is preliminary data.</text>
</comment>
<dbReference type="EMBL" id="LSRX01000010">
    <property type="protein sequence ID" value="OLQ14794.1"/>
    <property type="molecule type" value="Genomic_DNA"/>
</dbReference>
<feature type="region of interest" description="Disordered" evidence="4">
    <location>
        <begin position="796"/>
        <end position="869"/>
    </location>
</feature>
<dbReference type="AlphaFoldDB" id="A0A1Q9F522"/>
<keyword evidence="5" id="KW-0812">Transmembrane</keyword>
<feature type="compositionally biased region" description="Basic residues" evidence="4">
    <location>
        <begin position="813"/>
        <end position="832"/>
    </location>
</feature>
<dbReference type="InterPro" id="IPR027640">
    <property type="entry name" value="Kinesin-like_fam"/>
</dbReference>
<evidence type="ECO:0000256" key="3">
    <source>
        <dbReference type="SAM" id="Coils"/>
    </source>
</evidence>
<keyword evidence="5" id="KW-1133">Transmembrane helix</keyword>
<keyword evidence="1 3" id="KW-0175">Coiled coil</keyword>
<feature type="transmembrane region" description="Helical" evidence="5">
    <location>
        <begin position="588"/>
        <end position="608"/>
    </location>
</feature>
<evidence type="ECO:0000256" key="4">
    <source>
        <dbReference type="SAM" id="MobiDB-lite"/>
    </source>
</evidence>
<feature type="transmembrane region" description="Helical" evidence="5">
    <location>
        <begin position="543"/>
        <end position="567"/>
    </location>
</feature>
<keyword evidence="2" id="KW-0505">Motor protein</keyword>
<accession>A0A1Q9F522</accession>
<dbReference type="PANTHER" id="PTHR47968">
    <property type="entry name" value="CENTROMERE PROTEIN E"/>
    <property type="match status" value="1"/>
</dbReference>
<proteinExistence type="predicted"/>
<dbReference type="GO" id="GO:0003777">
    <property type="term" value="F:microtubule motor activity"/>
    <property type="evidence" value="ECO:0007669"/>
    <property type="project" value="InterPro"/>
</dbReference>
<feature type="coiled-coil region" evidence="3">
    <location>
        <begin position="255"/>
        <end position="282"/>
    </location>
</feature>
<evidence type="ECO:0000256" key="5">
    <source>
        <dbReference type="SAM" id="Phobius"/>
    </source>
</evidence>
<feature type="region of interest" description="Disordered" evidence="4">
    <location>
        <begin position="403"/>
        <end position="424"/>
    </location>
</feature>
<dbReference type="GO" id="GO:0007018">
    <property type="term" value="P:microtubule-based movement"/>
    <property type="evidence" value="ECO:0007669"/>
    <property type="project" value="InterPro"/>
</dbReference>
<feature type="compositionally biased region" description="Low complexity" evidence="4">
    <location>
        <begin position="833"/>
        <end position="859"/>
    </location>
</feature>
<feature type="compositionally biased region" description="Basic and acidic residues" evidence="4">
    <location>
        <begin position="797"/>
        <end position="812"/>
    </location>
</feature>
<evidence type="ECO:0000256" key="1">
    <source>
        <dbReference type="ARBA" id="ARBA00023054"/>
    </source>
</evidence>
<dbReference type="PANTHER" id="PTHR47968:SF75">
    <property type="entry name" value="CENTROMERE-ASSOCIATED PROTEIN E"/>
    <property type="match status" value="1"/>
</dbReference>
<protein>
    <submittedName>
        <fullName evidence="6">Uncharacterized protein</fullName>
    </submittedName>
</protein>
<evidence type="ECO:0000313" key="7">
    <source>
        <dbReference type="Proteomes" id="UP000186817"/>
    </source>
</evidence>
<keyword evidence="7" id="KW-1185">Reference proteome</keyword>
<evidence type="ECO:0000313" key="6">
    <source>
        <dbReference type="EMBL" id="OLQ14794.1"/>
    </source>
</evidence>
<sequence>MTLQLIFSIRGFNRLTAFATGAAGGFAFTNPDVDNEVAARTHREWPELKQSVEEFFSEVEVGQQAEEELAAEGLLPAAQEADLDASLENILADHLQGSYGREDLFIKAAITDHVRSVFREIQSDSSNRTVLYANYKEEISRLTAVIRGESESLSANALVPKRREMEERRAKQFYQLYEQHKEQERAVTTKSEVPLLLEKHLASFNQADMREKQHLEELQRQHELLASNCLALHTRQRDALSNITAHCHAEKRQARRGCHNKQDELQQELARLKAQFARCQHLLQDIRHQRRHAEQHRLQRAKVWELMEAAMKAEQKKKDRHETIATRYAQGQAVLQAFATWMTDSYRFMETTLLDRQQRLAEELPEQRRFVEDLGRRKEEKKQAMSHLVGKMKQKFRDAAAEERVKGGEQKARNKKRKAEELQKQISESQEEYDWLDGQEKRLKTLPQLREKTTEESRTWAGDILYNRYFGVPWSTPAALEAPQQQASWFPSLRRLLPRSHSAAPSPRQKLFDLTARRVVLLLDSSWLGWQFLRTAWQLVLRIGLVVLWLLGAFLGSLVWAIQFLWLKLGHKLLALHRTDRGRLTCDSMAVVAAGAGAPFPIGTFALVSRPPEFDEVWVAAHGPVSGELLVRTTTDDGSEWMWAVVLPGAGQMVAPTAVGDNRRPPHGVGPNAVNWLCVPPNAQEKWRPSAAESMTLIRDATQLVAQLQMAGVGSYPVNAAGTAGKLEPVQLPVVTAATAPLVPVPPAAPGGVGGGGGPAVAALGLSGEVAVPSGQAPNVDLKALEAAVAQLQALSLKDRKGKKDRDKDRKESKKKKKKKGRKLRKKKKRRSSSSSSSSSRSRSRSSSSSSSSSGSSGRKPLRWKEDGKDRQVSYSDLAHVDGLKWKKKGDLVAFAAKHPGALTAHFLAGVYARLSKGSLSRTRQLREASVASWAHQFSGLSEIRDMKEVLTMAEVLDSVNRREIERAMDILCQRILAIQAAKFKGGSWEKAEAIELVSTQKSLASSGMLALTNA</sequence>
<organism evidence="6 7">
    <name type="scientific">Symbiodinium microadriaticum</name>
    <name type="common">Dinoflagellate</name>
    <name type="synonym">Zooxanthella microadriatica</name>
    <dbReference type="NCBI Taxonomy" id="2951"/>
    <lineage>
        <taxon>Eukaryota</taxon>
        <taxon>Sar</taxon>
        <taxon>Alveolata</taxon>
        <taxon>Dinophyceae</taxon>
        <taxon>Suessiales</taxon>
        <taxon>Symbiodiniaceae</taxon>
        <taxon>Symbiodinium</taxon>
    </lineage>
</organism>